<feature type="compositionally biased region" description="Basic and acidic residues" evidence="1">
    <location>
        <begin position="269"/>
        <end position="304"/>
    </location>
</feature>
<dbReference type="EMBL" id="JBHTAI010000003">
    <property type="protein sequence ID" value="MFC7147954.1"/>
    <property type="molecule type" value="Genomic_DNA"/>
</dbReference>
<feature type="compositionally biased region" description="Basic and acidic residues" evidence="1">
    <location>
        <begin position="505"/>
        <end position="542"/>
    </location>
</feature>
<feature type="compositionally biased region" description="Low complexity" evidence="1">
    <location>
        <begin position="14"/>
        <end position="57"/>
    </location>
</feature>
<feature type="compositionally biased region" description="Polar residues" evidence="1">
    <location>
        <begin position="1016"/>
        <end position="1033"/>
    </location>
</feature>
<feature type="compositionally biased region" description="Basic and acidic residues" evidence="1">
    <location>
        <begin position="1099"/>
        <end position="1108"/>
    </location>
</feature>
<feature type="compositionally biased region" description="Polar residues" evidence="1">
    <location>
        <begin position="606"/>
        <end position="619"/>
    </location>
</feature>
<evidence type="ECO:0000313" key="3">
    <source>
        <dbReference type="Proteomes" id="UP001596378"/>
    </source>
</evidence>
<feature type="compositionally biased region" description="Polar residues" evidence="1">
    <location>
        <begin position="696"/>
        <end position="712"/>
    </location>
</feature>
<keyword evidence="3" id="KW-1185">Reference proteome</keyword>
<feature type="region of interest" description="Disordered" evidence="1">
    <location>
        <begin position="69"/>
        <end position="141"/>
    </location>
</feature>
<feature type="compositionally biased region" description="Polar residues" evidence="1">
    <location>
        <begin position="230"/>
        <end position="243"/>
    </location>
</feature>
<feature type="compositionally biased region" description="Low complexity" evidence="1">
    <location>
        <begin position="904"/>
        <end position="914"/>
    </location>
</feature>
<feature type="region of interest" description="Disordered" evidence="1">
    <location>
        <begin position="1254"/>
        <end position="1281"/>
    </location>
</feature>
<comment type="caution">
    <text evidence="2">The sequence shown here is derived from an EMBL/GenBank/DDBJ whole genome shotgun (WGS) entry which is preliminary data.</text>
</comment>
<dbReference type="Proteomes" id="UP001596378">
    <property type="component" value="Unassembled WGS sequence"/>
</dbReference>
<feature type="region of interest" description="Disordered" evidence="1">
    <location>
        <begin position="682"/>
        <end position="1190"/>
    </location>
</feature>
<evidence type="ECO:0000313" key="2">
    <source>
        <dbReference type="EMBL" id="MFC7147954.1"/>
    </source>
</evidence>
<feature type="compositionally biased region" description="Polar residues" evidence="1">
    <location>
        <begin position="1110"/>
        <end position="1128"/>
    </location>
</feature>
<gene>
    <name evidence="2" type="ORF">ACFQMJ_05345</name>
</gene>
<feature type="compositionally biased region" description="Polar residues" evidence="1">
    <location>
        <begin position="311"/>
        <end position="328"/>
    </location>
</feature>
<evidence type="ECO:0000256" key="1">
    <source>
        <dbReference type="SAM" id="MobiDB-lite"/>
    </source>
</evidence>
<reference evidence="3" key="1">
    <citation type="journal article" date="2019" name="Int. J. Syst. Evol. Microbiol.">
        <title>The Global Catalogue of Microorganisms (GCM) 10K type strain sequencing project: providing services to taxonomists for standard genome sequencing and annotation.</title>
        <authorList>
            <consortium name="The Broad Institute Genomics Platform"/>
            <consortium name="The Broad Institute Genome Sequencing Center for Infectious Disease"/>
            <person name="Wu L."/>
            <person name="Ma J."/>
        </authorList>
    </citation>
    <scope>NUCLEOTIDE SEQUENCE [LARGE SCALE GENOMIC DNA]</scope>
    <source>
        <strain evidence="3">KCTC 12907</strain>
    </source>
</reference>
<feature type="region of interest" description="Disordered" evidence="1">
    <location>
        <begin position="1"/>
        <end position="57"/>
    </location>
</feature>
<feature type="compositionally biased region" description="Gly residues" evidence="1">
    <location>
        <begin position="947"/>
        <end position="956"/>
    </location>
</feature>
<feature type="compositionally biased region" description="Polar residues" evidence="1">
    <location>
        <begin position="343"/>
        <end position="356"/>
    </location>
</feature>
<feature type="compositionally biased region" description="Basic and acidic residues" evidence="1">
    <location>
        <begin position="934"/>
        <end position="946"/>
    </location>
</feature>
<name>A0ABW2F7A7_9BACL</name>
<feature type="compositionally biased region" description="Basic and acidic residues" evidence="1">
    <location>
        <begin position="117"/>
        <end position="141"/>
    </location>
</feature>
<accession>A0ABW2F7A7</accession>
<feature type="compositionally biased region" description="Low complexity" evidence="1">
    <location>
        <begin position="1151"/>
        <end position="1163"/>
    </location>
</feature>
<feature type="compositionally biased region" description="Basic and acidic residues" evidence="1">
    <location>
        <begin position="1176"/>
        <end position="1185"/>
    </location>
</feature>
<feature type="region of interest" description="Disordered" evidence="1">
    <location>
        <begin position="597"/>
        <end position="649"/>
    </location>
</feature>
<feature type="region of interest" description="Disordered" evidence="1">
    <location>
        <begin position="190"/>
        <end position="579"/>
    </location>
</feature>
<proteinExistence type="predicted"/>
<feature type="compositionally biased region" description="Acidic residues" evidence="1">
    <location>
        <begin position="256"/>
        <end position="266"/>
    </location>
</feature>
<dbReference type="RefSeq" id="WP_378047225.1">
    <property type="nucleotide sequence ID" value="NZ_JBHMDN010000013.1"/>
</dbReference>
<feature type="compositionally biased region" description="Basic and acidic residues" evidence="1">
    <location>
        <begin position="89"/>
        <end position="106"/>
    </location>
</feature>
<sequence>MRIGGSRSAGTSPAGAGRHAGAMSAGAGRRAGAMSAGAGRRNAGTATAKAALAGAGPAHARFAGEIAGKYGPIRPGVRSGQPLVFRVSSQEKKGKGRERAPFRPPERSGAAAPVTPARDKPEIRYRDVVRDRPGPAGKDRVIEREKVVQREKLVEREKVVEREKIVERRTIVVREAVRVVVEQRRIREAALAADLTGHRDESPDSAGPSRERDAPAPAKTAGKTRKKPGSKTSASLENKTTASLGEKSRVRGTNGETEDGSEDELYETSGHDASRREIPEREVLRDEASAHGTSKREDPRHEASGDGASRASRNGESRASGNGESRASGTEDTRASRHKASSRGRTSFAESLTQRTAWPLGAKANAAFRKERDKAAAVKIPLGARPANETGSRKKSAMGGQGSDSGDGSRGKQPAYAQLLFVNPKLREGGSRSIGVSEPQAGSNLADPASPGEAARQPERSSGSAETRGNAEQGLSPPRAIETRREESLPGGVTPSRPAPSTEQSRLETREFDERFDVSRRAEEPLVDDSREAGKRQSDKGAGRQSRQEQASHAADSSPVLSNAESPPDIVGGTGADEEQAYAGSWRRLAFRLSHASRPDSFGATAPSSGGNAEEQPSGSLGRLEDSRPAEGSRFVEAQSASSGRAWLLRKPGVNSSLPLVYRSLSGQQGLPIAAKGSLGRRALGMQPAGEDSAERTMSSGTQPTDTNQTKRTAGLSADVAGKQSTSADQAGTIGSNANVAGKQSTSADLTKRTIGLNANAAGKQPTGADLARTSGLKANVPGKQSADADLTKRTIGLNADSASGDSARERRRLPQAEAKLGLATGSLKLSHRLIRSSTRVDSIGRNAASADGAAGKRSSESGGAKSTGRGTGQGTNQGPQSPSRTGEPGRVSAGGVQSPGIHANVRGAGAVDGAADKEQSSDGALPSPAIRANVRETEKGSRAGERGQGLEGGGPAPMVHKNARGPGKSGQVEESDQGPESKVSASTALANAREAEKPPQPGEGVQNGGIRATPIQGSVRGTSISNRASDQAGSGIPGSADTETIGARSRNHPGQLVLLTRGEGAQKAGGRTSTANRSGPIGSIGSLIQRNLLIPTDKNGRLAEHRPSSKPSFPISQGETSRGTGTSMLLRRNVPTESGPDGFANPGMPAARGTEAAAGVATWNVQPHDASGTAVDDRQRERSPSVRITGRRLSLGSAIADGREGRTALPAMLAVHPIRRSAQDPRQPVQQDSAVLTGRAEVPRLSLAHAALSATGERRDASEPGNAAESPGPTHEPDTTLEFRRSATITAEGSSQVRNVAPEPAPEISEEALQKAISSLPQLHPDQLADQVYKSLVKRMKMEQRLHGF</sequence>
<protein>
    <submittedName>
        <fullName evidence="2">Uncharacterized protein</fullName>
    </submittedName>
</protein>
<organism evidence="2 3">
    <name type="scientific">Cohnella cellulosilytica</name>
    <dbReference type="NCBI Taxonomy" id="986710"/>
    <lineage>
        <taxon>Bacteria</taxon>
        <taxon>Bacillati</taxon>
        <taxon>Bacillota</taxon>
        <taxon>Bacilli</taxon>
        <taxon>Bacillales</taxon>
        <taxon>Paenibacillaceae</taxon>
        <taxon>Cohnella</taxon>
    </lineage>
</organism>
<feature type="compositionally biased region" description="Polar residues" evidence="1">
    <location>
        <begin position="723"/>
        <end position="749"/>
    </location>
</feature>